<proteinExistence type="predicted"/>
<comment type="caution">
    <text evidence="2">The sequence shown here is derived from an EMBL/GenBank/DDBJ whole genome shotgun (WGS) entry which is preliminary data.</text>
</comment>
<protein>
    <recommendedName>
        <fullName evidence="4">Capsule assembly protein Wzi</fullName>
    </recommendedName>
</protein>
<organism evidence="2 3">
    <name type="scientific">Pontibacter saemangeumensis</name>
    <dbReference type="NCBI Taxonomy" id="1084525"/>
    <lineage>
        <taxon>Bacteria</taxon>
        <taxon>Pseudomonadati</taxon>
        <taxon>Bacteroidota</taxon>
        <taxon>Cytophagia</taxon>
        <taxon>Cytophagales</taxon>
        <taxon>Hymenobacteraceae</taxon>
        <taxon>Pontibacter</taxon>
    </lineage>
</organism>
<evidence type="ECO:0000256" key="1">
    <source>
        <dbReference type="SAM" id="SignalP"/>
    </source>
</evidence>
<reference evidence="3" key="1">
    <citation type="journal article" date="2019" name="Int. J. Syst. Evol. Microbiol.">
        <title>The Global Catalogue of Microorganisms (GCM) 10K type strain sequencing project: providing services to taxonomists for standard genome sequencing and annotation.</title>
        <authorList>
            <consortium name="The Broad Institute Genomics Platform"/>
            <consortium name="The Broad Institute Genome Sequencing Center for Infectious Disease"/>
            <person name="Wu L."/>
            <person name="Ma J."/>
        </authorList>
    </citation>
    <scope>NUCLEOTIDE SEQUENCE [LARGE SCALE GENOMIC DNA]</scope>
    <source>
        <strain evidence="3">JCM 17926</strain>
    </source>
</reference>
<name>A0ABP8LZY6_9BACT</name>
<sequence length="459" mass="51629">MKKIMTAMLAAALALAIGSPAVLAQDTALYKLRLSLSLPDLPQNQDLPYRYPTMQQSLELSNNFYDLGYRGIDLLGDKLIRVDEAGATPGKLLLNKTAKYLLSLGFVRYGSELPITLGIWAHEEFHRAVLGVSGVNATNGNWLLSRWDGTVYGVSDGQLSQLKAHDLKGLLYSYVAGVHAQSLSTQTNLLNDFYHKRIIYKNALYLYNAWYTWHYLRFSTSNASNTVKVDAPPHENLDPVQRDYAGADFTAWAYDMFSPDQPYTTRDPFPNGEGVNRRVGFSDLSPEAQDYLEKQERLSLINFINPAVFFVNSINLGRHVSFNFFGQYVPTHFGNDIGMLLPVRYRKSNLLLGLHTYNNRRQTFGGLEIGLLEKALDKRDRLQGSLVLHAWVQPENQSFFDEKGKAGGAAELNLKYSLGRHFSSFVNVAGKTRGWQAGNPYLNKNVSARVGLNYDLRTY</sequence>
<keyword evidence="3" id="KW-1185">Reference proteome</keyword>
<dbReference type="Proteomes" id="UP001500552">
    <property type="component" value="Unassembled WGS sequence"/>
</dbReference>
<dbReference type="EMBL" id="BAABHC010000020">
    <property type="protein sequence ID" value="GAA4439055.1"/>
    <property type="molecule type" value="Genomic_DNA"/>
</dbReference>
<evidence type="ECO:0008006" key="4">
    <source>
        <dbReference type="Google" id="ProtNLM"/>
    </source>
</evidence>
<keyword evidence="1" id="KW-0732">Signal</keyword>
<evidence type="ECO:0000313" key="3">
    <source>
        <dbReference type="Proteomes" id="UP001500552"/>
    </source>
</evidence>
<dbReference type="RefSeq" id="WP_345160854.1">
    <property type="nucleotide sequence ID" value="NZ_BAABHC010000020.1"/>
</dbReference>
<gene>
    <name evidence="2" type="ORF">GCM10023188_35040</name>
</gene>
<feature type="signal peptide" evidence="1">
    <location>
        <begin position="1"/>
        <end position="24"/>
    </location>
</feature>
<accession>A0ABP8LZY6</accession>
<feature type="chain" id="PRO_5046375706" description="Capsule assembly protein Wzi" evidence="1">
    <location>
        <begin position="25"/>
        <end position="459"/>
    </location>
</feature>
<evidence type="ECO:0000313" key="2">
    <source>
        <dbReference type="EMBL" id="GAA4439055.1"/>
    </source>
</evidence>